<evidence type="ECO:0000256" key="5">
    <source>
        <dbReference type="ARBA" id="ARBA00022642"/>
    </source>
</evidence>
<dbReference type="InterPro" id="IPR007229">
    <property type="entry name" value="Nic_PRibTrfase-Fam"/>
</dbReference>
<dbReference type="EMBL" id="VIIS01000206">
    <property type="protein sequence ID" value="KAF0311919.1"/>
    <property type="molecule type" value="Genomic_DNA"/>
</dbReference>
<sequence>MKVVPGSALIDLMTRFGEPSPEASSTQKTLCRHPFQEKLRTYVSPSKVVNLHRTYWKDNKVQLPLPSLFEIRQRVQASLMSLRKDIKRNLNPTPYKIAELH</sequence>
<dbReference type="AlphaFoldDB" id="A0A6A4X359"/>
<organism evidence="8 9">
    <name type="scientific">Amphibalanus amphitrite</name>
    <name type="common">Striped barnacle</name>
    <name type="synonym">Balanus amphitrite</name>
    <dbReference type="NCBI Taxonomy" id="1232801"/>
    <lineage>
        <taxon>Eukaryota</taxon>
        <taxon>Metazoa</taxon>
        <taxon>Ecdysozoa</taxon>
        <taxon>Arthropoda</taxon>
        <taxon>Crustacea</taxon>
        <taxon>Multicrustacea</taxon>
        <taxon>Cirripedia</taxon>
        <taxon>Thoracica</taxon>
        <taxon>Thoracicalcarea</taxon>
        <taxon>Balanomorpha</taxon>
        <taxon>Balanoidea</taxon>
        <taxon>Balanidae</taxon>
        <taxon>Amphibalaninae</taxon>
        <taxon>Amphibalanus</taxon>
    </lineage>
</organism>
<keyword evidence="5" id="KW-0662">Pyridine nucleotide biosynthesis</keyword>
<comment type="caution">
    <text evidence="8">The sequence shown here is derived from an EMBL/GenBank/DDBJ whole genome shotgun (WGS) entry which is preliminary data.</text>
</comment>
<feature type="domain" description="Nicotinate phosphoribosyltransferase C-terminal" evidence="7">
    <location>
        <begin position="6"/>
        <end position="97"/>
    </location>
</feature>
<keyword evidence="9" id="KW-1185">Reference proteome</keyword>
<dbReference type="GO" id="GO:0004516">
    <property type="term" value="F:nicotinate phosphoribosyltransferase activity"/>
    <property type="evidence" value="ECO:0007669"/>
    <property type="project" value="UniProtKB-EC"/>
</dbReference>
<name>A0A6A4X359_AMPAM</name>
<comment type="pathway">
    <text evidence="1">Cofactor biosynthesis; NAD(+) biosynthesis; nicotinate D-ribonucleotide from nicotinate: step 1/1.</text>
</comment>
<evidence type="ECO:0000256" key="4">
    <source>
        <dbReference type="ARBA" id="ARBA00022598"/>
    </source>
</evidence>
<dbReference type="PANTHER" id="PTHR11098:SF1">
    <property type="entry name" value="NICOTINATE PHOSPHORIBOSYLTRANSFERASE"/>
    <property type="match status" value="1"/>
</dbReference>
<dbReference type="Gene3D" id="3.20.140.10">
    <property type="entry name" value="nicotinate phosphoribosyltransferase"/>
    <property type="match status" value="1"/>
</dbReference>
<dbReference type="Proteomes" id="UP000440578">
    <property type="component" value="Unassembled WGS sequence"/>
</dbReference>
<gene>
    <name evidence="8" type="ORF">FJT64_017316</name>
</gene>
<dbReference type="InterPro" id="IPR036068">
    <property type="entry name" value="Nicotinate_pribotase-like_C"/>
</dbReference>
<evidence type="ECO:0000313" key="9">
    <source>
        <dbReference type="Proteomes" id="UP000440578"/>
    </source>
</evidence>
<evidence type="ECO:0000256" key="3">
    <source>
        <dbReference type="ARBA" id="ARBA00022553"/>
    </source>
</evidence>
<dbReference type="GO" id="GO:0016757">
    <property type="term" value="F:glycosyltransferase activity"/>
    <property type="evidence" value="ECO:0007669"/>
    <property type="project" value="UniProtKB-KW"/>
</dbReference>
<accession>A0A6A4X359</accession>
<reference evidence="8 9" key="1">
    <citation type="submission" date="2019-07" db="EMBL/GenBank/DDBJ databases">
        <title>Draft genome assembly of a fouling barnacle, Amphibalanus amphitrite (Darwin, 1854): The first reference genome for Thecostraca.</title>
        <authorList>
            <person name="Kim W."/>
        </authorList>
    </citation>
    <scope>NUCLEOTIDE SEQUENCE [LARGE SCALE GENOMIC DNA]</scope>
    <source>
        <strain evidence="8">SNU_AA5</strain>
        <tissue evidence="8">Soma without cirri and trophi</tissue>
    </source>
</reference>
<keyword evidence="8" id="KW-0808">Transferase</keyword>
<protein>
    <recommendedName>
        <fullName evidence="2">nicotinate phosphoribosyltransferase</fullName>
        <ecNumber evidence="2">6.3.4.21</ecNumber>
    </recommendedName>
</protein>
<dbReference type="UniPathway" id="UPA00253">
    <property type="reaction ID" value="UER00457"/>
</dbReference>
<comment type="catalytic activity">
    <reaction evidence="6">
        <text>5-phospho-alpha-D-ribose 1-diphosphate + nicotinate + ATP + H2O = nicotinate beta-D-ribonucleotide + ADP + phosphate + diphosphate</text>
        <dbReference type="Rhea" id="RHEA:36163"/>
        <dbReference type="ChEBI" id="CHEBI:15377"/>
        <dbReference type="ChEBI" id="CHEBI:30616"/>
        <dbReference type="ChEBI" id="CHEBI:32544"/>
        <dbReference type="ChEBI" id="CHEBI:33019"/>
        <dbReference type="ChEBI" id="CHEBI:43474"/>
        <dbReference type="ChEBI" id="CHEBI:57502"/>
        <dbReference type="ChEBI" id="CHEBI:58017"/>
        <dbReference type="ChEBI" id="CHEBI:456216"/>
        <dbReference type="EC" id="6.3.4.21"/>
    </reaction>
</comment>
<dbReference type="SUPFAM" id="SSF51690">
    <property type="entry name" value="Nicotinate/Quinolinate PRTase C-terminal domain-like"/>
    <property type="match status" value="1"/>
</dbReference>
<dbReference type="GO" id="GO:0005829">
    <property type="term" value="C:cytosol"/>
    <property type="evidence" value="ECO:0007669"/>
    <property type="project" value="TreeGrafter"/>
</dbReference>
<dbReference type="OrthoDB" id="193380at2759"/>
<evidence type="ECO:0000256" key="6">
    <source>
        <dbReference type="ARBA" id="ARBA00048668"/>
    </source>
</evidence>
<dbReference type="Pfam" id="PF17956">
    <property type="entry name" value="NAPRTase_C"/>
    <property type="match status" value="1"/>
</dbReference>
<keyword evidence="4" id="KW-0436">Ligase</keyword>
<proteinExistence type="predicted"/>
<evidence type="ECO:0000313" key="8">
    <source>
        <dbReference type="EMBL" id="KAF0311919.1"/>
    </source>
</evidence>
<dbReference type="PANTHER" id="PTHR11098">
    <property type="entry name" value="NICOTINATE PHOSPHORIBOSYLTRANSFERASE"/>
    <property type="match status" value="1"/>
</dbReference>
<evidence type="ECO:0000259" key="7">
    <source>
        <dbReference type="Pfam" id="PF17956"/>
    </source>
</evidence>
<dbReference type="GO" id="GO:0034355">
    <property type="term" value="P:NAD+ biosynthetic process via the salvage pathway"/>
    <property type="evidence" value="ECO:0007669"/>
    <property type="project" value="TreeGrafter"/>
</dbReference>
<evidence type="ECO:0000256" key="2">
    <source>
        <dbReference type="ARBA" id="ARBA00013236"/>
    </source>
</evidence>
<evidence type="ECO:0000256" key="1">
    <source>
        <dbReference type="ARBA" id="ARBA00004952"/>
    </source>
</evidence>
<dbReference type="EC" id="6.3.4.21" evidence="2"/>
<keyword evidence="3" id="KW-0597">Phosphoprotein</keyword>
<dbReference type="InterPro" id="IPR041619">
    <property type="entry name" value="NAPRTase_C"/>
</dbReference>
<keyword evidence="8" id="KW-0328">Glycosyltransferase</keyword>